<feature type="domain" description="Cupin type-2" evidence="1">
    <location>
        <begin position="59"/>
        <end position="106"/>
    </location>
</feature>
<evidence type="ECO:0000313" key="2">
    <source>
        <dbReference type="EMBL" id="SOZ34906.1"/>
    </source>
</evidence>
<dbReference type="EMBL" id="LT984806">
    <property type="protein sequence ID" value="SPD46614.1"/>
    <property type="molecule type" value="Genomic_DNA"/>
</dbReference>
<keyword evidence="5" id="KW-1185">Reference proteome</keyword>
<evidence type="ECO:0000313" key="4">
    <source>
        <dbReference type="Proteomes" id="UP000255168"/>
    </source>
</evidence>
<dbReference type="Proteomes" id="UP000256710">
    <property type="component" value="Unassembled WGS sequence"/>
</dbReference>
<evidence type="ECO:0000313" key="5">
    <source>
        <dbReference type="Proteomes" id="UP000256710"/>
    </source>
</evidence>
<organism evidence="3 4">
    <name type="scientific">Cupriavidus neocaledonicus</name>
    <dbReference type="NCBI Taxonomy" id="1040979"/>
    <lineage>
        <taxon>Bacteria</taxon>
        <taxon>Pseudomonadati</taxon>
        <taxon>Pseudomonadota</taxon>
        <taxon>Betaproteobacteria</taxon>
        <taxon>Burkholderiales</taxon>
        <taxon>Burkholderiaceae</taxon>
        <taxon>Cupriavidus</taxon>
    </lineage>
</organism>
<dbReference type="InterPro" id="IPR011051">
    <property type="entry name" value="RmlC_Cupin_sf"/>
</dbReference>
<dbReference type="SUPFAM" id="SSF51182">
    <property type="entry name" value="RmlC-like cupins"/>
    <property type="match status" value="1"/>
</dbReference>
<proteinExistence type="predicted"/>
<dbReference type="Gene3D" id="2.60.120.10">
    <property type="entry name" value="Jelly Rolls"/>
    <property type="match status" value="1"/>
</dbReference>
<accession>A0A375H2X5</accession>
<dbReference type="RefSeq" id="WP_051073481.1">
    <property type="nucleotide sequence ID" value="NZ_AQUR01000076.1"/>
</dbReference>
<dbReference type="AlphaFoldDB" id="A0A375H2X5"/>
<dbReference type="Proteomes" id="UP000255168">
    <property type="component" value="Chromosome I"/>
</dbReference>
<evidence type="ECO:0000259" key="1">
    <source>
        <dbReference type="Pfam" id="PF07883"/>
    </source>
</evidence>
<sequence>MSAQGHPDTGACFSQPLCRRVAAGKSTSTAPARHEASGEAFDIAIQVLRQGDTLSAAAGEAGEEVAAVLDGTFTIEAAGETYRLSKGEGIIIPSAEPRRWICDTDGGRLYRVINRTSLVAQAGAAV</sequence>
<protein>
    <recommendedName>
        <fullName evidence="1">Cupin type-2 domain-containing protein</fullName>
    </recommendedName>
</protein>
<name>A0A375H2X5_9BURK</name>
<evidence type="ECO:0000313" key="3">
    <source>
        <dbReference type="EMBL" id="SPD46614.1"/>
    </source>
</evidence>
<gene>
    <name evidence="2" type="ORF">CBM2605_A140136</name>
    <name evidence="3" type="ORF">CBM2607_11554</name>
</gene>
<reference evidence="4 5" key="1">
    <citation type="submission" date="2018-01" db="EMBL/GenBank/DDBJ databases">
        <authorList>
            <person name="Clerissi C."/>
        </authorList>
    </citation>
    <scope>NUCLEOTIDE SEQUENCE [LARGE SCALE GENOMIC DNA]</scope>
    <source>
        <strain evidence="2">Cupriavidus taiwanensis STM 6082</strain>
        <strain evidence="3">Cupriavidus taiwanensis STM 6160</strain>
    </source>
</reference>
<dbReference type="InterPro" id="IPR014710">
    <property type="entry name" value="RmlC-like_jellyroll"/>
</dbReference>
<dbReference type="Pfam" id="PF07883">
    <property type="entry name" value="Cupin_2"/>
    <property type="match status" value="1"/>
</dbReference>
<dbReference type="InterPro" id="IPR013096">
    <property type="entry name" value="Cupin_2"/>
</dbReference>
<dbReference type="EMBL" id="OFTC01000006">
    <property type="protein sequence ID" value="SOZ34906.1"/>
    <property type="molecule type" value="Genomic_DNA"/>
</dbReference>